<reference evidence="8 9" key="1">
    <citation type="submission" date="2021-02" db="EMBL/GenBank/DDBJ databases">
        <title>Actinophytocola xerophila sp. nov., isolated from soil of cotton cropping field.</title>
        <authorList>
            <person name="Huang R."/>
            <person name="Chen X."/>
            <person name="Ge X."/>
            <person name="Liu W."/>
        </authorList>
    </citation>
    <scope>NUCLEOTIDE SEQUENCE [LARGE SCALE GENOMIC DNA]</scope>
    <source>
        <strain evidence="8 9">S1-96</strain>
    </source>
</reference>
<keyword evidence="3" id="KW-0846">Cobalamin</keyword>
<feature type="domain" description="Pterin-binding" evidence="7">
    <location>
        <begin position="20"/>
        <end position="265"/>
    </location>
</feature>
<dbReference type="EC" id="2.5.1.15" evidence="8"/>
<keyword evidence="5" id="KW-0479">Metal-binding</keyword>
<evidence type="ECO:0000256" key="4">
    <source>
        <dbReference type="ARBA" id="ARBA00022679"/>
    </source>
</evidence>
<dbReference type="Gene3D" id="3.20.20.20">
    <property type="entry name" value="Dihydropteroate synthase-like"/>
    <property type="match status" value="1"/>
</dbReference>
<dbReference type="PANTHER" id="PTHR45833:SF1">
    <property type="entry name" value="METHIONINE SYNTHASE"/>
    <property type="match status" value="1"/>
</dbReference>
<dbReference type="EMBL" id="JAFFZE010000014">
    <property type="protein sequence ID" value="MCT2584854.1"/>
    <property type="molecule type" value="Genomic_DNA"/>
</dbReference>
<evidence type="ECO:0000256" key="2">
    <source>
        <dbReference type="ARBA" id="ARBA00022603"/>
    </source>
</evidence>
<evidence type="ECO:0000256" key="3">
    <source>
        <dbReference type="ARBA" id="ARBA00022628"/>
    </source>
</evidence>
<evidence type="ECO:0000259" key="7">
    <source>
        <dbReference type="PROSITE" id="PS50972"/>
    </source>
</evidence>
<dbReference type="PANTHER" id="PTHR45833">
    <property type="entry name" value="METHIONINE SYNTHASE"/>
    <property type="match status" value="1"/>
</dbReference>
<dbReference type="NCBIfam" id="NF005719">
    <property type="entry name" value="PRK07535.1"/>
    <property type="match status" value="1"/>
</dbReference>
<dbReference type="InterPro" id="IPR050554">
    <property type="entry name" value="Met_Synthase/Corrinoid"/>
</dbReference>
<comment type="similarity">
    <text evidence="1">Belongs to the vitamin-B12 dependent methionine synthase family.</text>
</comment>
<keyword evidence="2" id="KW-0489">Methyltransferase</keyword>
<comment type="caution">
    <text evidence="8">The sequence shown here is derived from an EMBL/GenBank/DDBJ whole genome shotgun (WGS) entry which is preliminary data.</text>
</comment>
<evidence type="ECO:0000256" key="6">
    <source>
        <dbReference type="ARBA" id="ARBA00023285"/>
    </source>
</evidence>
<dbReference type="GO" id="GO:0004156">
    <property type="term" value="F:dihydropteroate synthase activity"/>
    <property type="evidence" value="ECO:0007669"/>
    <property type="project" value="UniProtKB-EC"/>
</dbReference>
<dbReference type="PROSITE" id="PS50972">
    <property type="entry name" value="PTERIN_BINDING"/>
    <property type="match status" value="1"/>
</dbReference>
<dbReference type="InterPro" id="IPR000489">
    <property type="entry name" value="Pterin-binding_dom"/>
</dbReference>
<organism evidence="8 9">
    <name type="scientific">Actinophytocola gossypii</name>
    <dbReference type="NCBI Taxonomy" id="2812003"/>
    <lineage>
        <taxon>Bacteria</taxon>
        <taxon>Bacillati</taxon>
        <taxon>Actinomycetota</taxon>
        <taxon>Actinomycetes</taxon>
        <taxon>Pseudonocardiales</taxon>
        <taxon>Pseudonocardiaceae</taxon>
    </lineage>
</organism>
<keyword evidence="9" id="KW-1185">Reference proteome</keyword>
<evidence type="ECO:0000256" key="5">
    <source>
        <dbReference type="ARBA" id="ARBA00022723"/>
    </source>
</evidence>
<evidence type="ECO:0000256" key="1">
    <source>
        <dbReference type="ARBA" id="ARBA00010398"/>
    </source>
</evidence>
<sequence>METVISSPGRTVTIGPDEPFCVIGERINPTGRPKFQEKLRAGDLSRIEVDVAEQVAGGAMVLDVNMGVPLTDEAELLSKAVTMVQGLTDLPLVIDSSVVEALDAALRVYQGKPLVNSVTGEQERLDQILPLVKRYGAAVIALPNEEDEIPDDPRKRLEIVRKIIDVAVGQYGIPLEDIVIDPLAMPIGADTTLVNKTLETIWLIREEFGVNMTLGAGNVSFGMPDRDAIGATFLPMAMHCGLTSAIMDARSPVMVEAVKAADLLLGNDAWGANWIAAHRAKRRAAP</sequence>
<keyword evidence="6" id="KW-0170">Cobalt</keyword>
<dbReference type="Pfam" id="PF00809">
    <property type="entry name" value="Pterin_bind"/>
    <property type="match status" value="1"/>
</dbReference>
<dbReference type="InterPro" id="IPR011005">
    <property type="entry name" value="Dihydropteroate_synth-like_sf"/>
</dbReference>
<name>A0ABT2JBB3_9PSEU</name>
<dbReference type="RefSeq" id="WP_260192252.1">
    <property type="nucleotide sequence ID" value="NZ_JAFFZE010000014.1"/>
</dbReference>
<accession>A0ABT2JBB3</accession>
<proteinExistence type="inferred from homology"/>
<dbReference type="SUPFAM" id="SSF51717">
    <property type="entry name" value="Dihydropteroate synthetase-like"/>
    <property type="match status" value="1"/>
</dbReference>
<keyword evidence="4 8" id="KW-0808">Transferase</keyword>
<gene>
    <name evidence="8" type="ORF">JT362_17190</name>
</gene>
<evidence type="ECO:0000313" key="9">
    <source>
        <dbReference type="Proteomes" id="UP001156441"/>
    </source>
</evidence>
<protein>
    <submittedName>
        <fullName evidence="8">Dihydropteroate synthase</fullName>
        <ecNumber evidence="8">2.5.1.15</ecNumber>
    </submittedName>
</protein>
<dbReference type="Proteomes" id="UP001156441">
    <property type="component" value="Unassembled WGS sequence"/>
</dbReference>
<evidence type="ECO:0000313" key="8">
    <source>
        <dbReference type="EMBL" id="MCT2584854.1"/>
    </source>
</evidence>